<evidence type="ECO:0000313" key="1">
    <source>
        <dbReference type="EMBL" id="TLG77317.1"/>
    </source>
</evidence>
<evidence type="ECO:0000313" key="2">
    <source>
        <dbReference type="Proteomes" id="UP000306912"/>
    </source>
</evidence>
<name>A0A5R8QJ88_9FIRM</name>
<reference evidence="1 2" key="1">
    <citation type="submission" date="2019-05" db="EMBL/GenBank/DDBJ databases">
        <title>Culicoidintestinum kansasii gen. nov., sp. nov. from the gastrointestinal tract of the biting midge, Culicoides sonorensis.</title>
        <authorList>
            <person name="Neupane S."/>
            <person name="Ghosh A."/>
            <person name="Gunther S."/>
            <person name="Martin K."/>
            <person name="Zurek L."/>
        </authorList>
    </citation>
    <scope>NUCLEOTIDE SEQUENCE [LARGE SCALE GENOMIC DNA]</scope>
    <source>
        <strain evidence="1 2">CS-1</strain>
    </source>
</reference>
<dbReference type="PANTHER" id="PTHR40590:SF1">
    <property type="entry name" value="CYTOPLASMIC PROTEIN"/>
    <property type="match status" value="1"/>
</dbReference>
<protein>
    <submittedName>
        <fullName evidence="1">TraB/GumN family protein</fullName>
    </submittedName>
</protein>
<dbReference type="PANTHER" id="PTHR40590">
    <property type="entry name" value="CYTOPLASMIC PROTEIN-RELATED"/>
    <property type="match status" value="1"/>
</dbReference>
<keyword evidence="2" id="KW-1185">Reference proteome</keyword>
<dbReference type="CDD" id="cd14789">
    <property type="entry name" value="Tiki"/>
    <property type="match status" value="1"/>
</dbReference>
<proteinExistence type="predicted"/>
<dbReference type="InterPro" id="IPR002816">
    <property type="entry name" value="TraB/PrgY/GumN_fam"/>
</dbReference>
<organism evidence="1 2">
    <name type="scientific">Culicoidibacter larvae</name>
    <dbReference type="NCBI Taxonomy" id="2579976"/>
    <lineage>
        <taxon>Bacteria</taxon>
        <taxon>Bacillati</taxon>
        <taxon>Bacillota</taxon>
        <taxon>Culicoidibacteria</taxon>
        <taxon>Culicoidibacterales</taxon>
        <taxon>Culicoidibacteraceae</taxon>
        <taxon>Culicoidibacter</taxon>
    </lineage>
</organism>
<gene>
    <name evidence="1" type="ORF">FEZ08_01485</name>
</gene>
<dbReference type="Pfam" id="PF01963">
    <property type="entry name" value="TraB_PrgY_gumN"/>
    <property type="match status" value="1"/>
</dbReference>
<dbReference type="OrthoDB" id="357294at2"/>
<comment type="caution">
    <text evidence="1">The sequence shown here is derived from an EMBL/GenBank/DDBJ whole genome shotgun (WGS) entry which is preliminary data.</text>
</comment>
<dbReference type="RefSeq" id="WP_138189924.1">
    <property type="nucleotide sequence ID" value="NZ_VBWP01000001.1"/>
</dbReference>
<dbReference type="InParanoid" id="A0A5R8QJ88"/>
<dbReference type="EMBL" id="VBWP01000001">
    <property type="protein sequence ID" value="TLG77317.1"/>
    <property type="molecule type" value="Genomic_DNA"/>
</dbReference>
<dbReference type="Proteomes" id="UP000306912">
    <property type="component" value="Unassembled WGS sequence"/>
</dbReference>
<dbReference type="InterPro" id="IPR047111">
    <property type="entry name" value="YbaP-like"/>
</dbReference>
<sequence>MDINWPIYKIERLGHCGYLMGTIHLGSQQMYPLPKFIVNTLAQSKQLITEMSATETGSAGELMEDEAMLEPGTVIADILEPDVFEYLLERAEEYELELTEFENYRPWYIATFFTSLAYKQTGKSMLYGVDLQLQRLAKQNNLLGVGLETADAQINEVAGAYPDSDANDIIRSIIPQATVSDEIEVIYQAYINDNPTTLTEQINELAENITVGRNKAWTPIIANLVMNDAKPFIAVGFGHLHGYDGLIKLLQNQGFTVDKLLGNVQ</sequence>
<accession>A0A5R8QJ88</accession>
<dbReference type="AlphaFoldDB" id="A0A5R8QJ88"/>